<dbReference type="InterPro" id="IPR045046">
    <property type="entry name" value="Vps9-like"/>
</dbReference>
<dbReference type="EMBL" id="QEAM01000299">
    <property type="protein sequence ID" value="TPX41854.1"/>
    <property type="molecule type" value="Genomic_DNA"/>
</dbReference>
<evidence type="ECO:0000313" key="4">
    <source>
        <dbReference type="Proteomes" id="UP000320475"/>
    </source>
</evidence>
<dbReference type="GO" id="GO:0031267">
    <property type="term" value="F:small GTPase binding"/>
    <property type="evidence" value="ECO:0007669"/>
    <property type="project" value="TreeGrafter"/>
</dbReference>
<name>A0A507CRS5_9FUNG</name>
<feature type="domain" description="VPS9" evidence="2">
    <location>
        <begin position="344"/>
        <end position="501"/>
    </location>
</feature>
<dbReference type="PANTHER" id="PTHR23101">
    <property type="entry name" value="RAB GDP/GTP EXCHANGE FACTOR"/>
    <property type="match status" value="1"/>
</dbReference>
<dbReference type="VEuPathDB" id="FungiDB:SeMB42_g07075"/>
<dbReference type="SMART" id="SM00167">
    <property type="entry name" value="VPS9"/>
    <property type="match status" value="1"/>
</dbReference>
<sequence length="652" mass="71244">MASSADAAASKTSAEFPRLSDCELANHPMLKALRDNATIYQAVRLLLKSRKAILLVPIPESLSNTPISRLFVESHTFLVNSKNQNQVISLTALKGLITPKHLIFGGKLDANVFNLAGNNKRDELVALFESSSNEKWMNVVADEYPSIQISEVRYLHQLDSEILVEIVLMNRPVTEEDGVGRLSRFPQPKNLAAMRQRESSASWIPSLFPSSTSSGISLSRSPSDIMVLEDPALLPGQHHHPDTVFFLDTVKTPPFATMQSEVYKFILDMNVDNKKGFTSVALELLMRLFFERMQRCLSESPVYSNFRTSDVHGVSRMINGLIIYVLTRCHDVTFDSVVANSGGMLEDEEYSRQVSLLNVTGFDLTELGLQVNNMDELRNVIRSAGIELSRFERGKCPQQKLAAIVKCHRCIAESIPLLQVVQVDDATSLSPAIEQMGNADSILPILIYILFKVDPPRLKSNQRYTSQFCPPSVLVGDVSYSWTNLCAAISYLESVDLSQSLPADILPLKDAARTVSHVKLCQSTTAPSPPIPTNRNISNGAVSSPTFGANTVHVASMVTTGVVNGVSGIVNAGVGITSGVMDVGSSMASNLWPFSKRLPGPRSFSNQSAAKEAQMVTLATKGGGSDVIHLPHSPTRRRDTSSKGSNSRLNKD</sequence>
<dbReference type="PROSITE" id="PS51205">
    <property type="entry name" value="VPS9"/>
    <property type="match status" value="1"/>
</dbReference>
<dbReference type="OrthoDB" id="2107501at2759"/>
<evidence type="ECO:0000259" key="2">
    <source>
        <dbReference type="PROSITE" id="PS51205"/>
    </source>
</evidence>
<dbReference type="PANTHER" id="PTHR23101:SF25">
    <property type="entry name" value="GTPASE-ACTIVATING PROTEIN AND VPS9 DOMAIN-CONTAINING PROTEIN 1"/>
    <property type="match status" value="1"/>
</dbReference>
<dbReference type="GO" id="GO:0016192">
    <property type="term" value="P:vesicle-mediated transport"/>
    <property type="evidence" value="ECO:0007669"/>
    <property type="project" value="InterPro"/>
</dbReference>
<evidence type="ECO:0000256" key="1">
    <source>
        <dbReference type="SAM" id="MobiDB-lite"/>
    </source>
</evidence>
<dbReference type="VEuPathDB" id="FungiDB:SeMB42_g07278"/>
<evidence type="ECO:0000313" key="3">
    <source>
        <dbReference type="EMBL" id="TPX41854.1"/>
    </source>
</evidence>
<dbReference type="GO" id="GO:0005829">
    <property type="term" value="C:cytosol"/>
    <property type="evidence" value="ECO:0007669"/>
    <property type="project" value="TreeGrafter"/>
</dbReference>
<feature type="region of interest" description="Disordered" evidence="1">
    <location>
        <begin position="620"/>
        <end position="652"/>
    </location>
</feature>
<dbReference type="SUPFAM" id="SSF109993">
    <property type="entry name" value="VPS9 domain"/>
    <property type="match status" value="1"/>
</dbReference>
<gene>
    <name evidence="3" type="ORF">SeLEV6574_g05896</name>
</gene>
<dbReference type="InterPro" id="IPR037191">
    <property type="entry name" value="VPS9_dom_sf"/>
</dbReference>
<dbReference type="GO" id="GO:0030139">
    <property type="term" value="C:endocytic vesicle"/>
    <property type="evidence" value="ECO:0007669"/>
    <property type="project" value="TreeGrafter"/>
</dbReference>
<dbReference type="Gene3D" id="1.20.1050.80">
    <property type="entry name" value="VPS9 domain"/>
    <property type="match status" value="1"/>
</dbReference>
<dbReference type="Pfam" id="PF02204">
    <property type="entry name" value="VPS9"/>
    <property type="match status" value="1"/>
</dbReference>
<proteinExistence type="predicted"/>
<dbReference type="InterPro" id="IPR003123">
    <property type="entry name" value="VPS9"/>
</dbReference>
<organism evidence="3 4">
    <name type="scientific">Synchytrium endobioticum</name>
    <dbReference type="NCBI Taxonomy" id="286115"/>
    <lineage>
        <taxon>Eukaryota</taxon>
        <taxon>Fungi</taxon>
        <taxon>Fungi incertae sedis</taxon>
        <taxon>Chytridiomycota</taxon>
        <taxon>Chytridiomycota incertae sedis</taxon>
        <taxon>Chytridiomycetes</taxon>
        <taxon>Synchytriales</taxon>
        <taxon>Synchytriaceae</taxon>
        <taxon>Synchytrium</taxon>
    </lineage>
</organism>
<dbReference type="Proteomes" id="UP000320475">
    <property type="component" value="Unassembled WGS sequence"/>
</dbReference>
<feature type="compositionally biased region" description="Polar residues" evidence="1">
    <location>
        <begin position="642"/>
        <end position="652"/>
    </location>
</feature>
<dbReference type="AlphaFoldDB" id="A0A507CRS5"/>
<accession>A0A507CRS5</accession>
<protein>
    <recommendedName>
        <fullName evidence="2">VPS9 domain-containing protein</fullName>
    </recommendedName>
</protein>
<comment type="caution">
    <text evidence="3">The sequence shown here is derived from an EMBL/GenBank/DDBJ whole genome shotgun (WGS) entry which is preliminary data.</text>
</comment>
<dbReference type="GO" id="GO:0005085">
    <property type="term" value="F:guanyl-nucleotide exchange factor activity"/>
    <property type="evidence" value="ECO:0007669"/>
    <property type="project" value="InterPro"/>
</dbReference>
<reference evidence="3 4" key="1">
    <citation type="journal article" date="2019" name="Sci. Rep.">
        <title>Comparative genomics of chytrid fungi reveal insights into the obligate biotrophic and pathogenic lifestyle of Synchytrium endobioticum.</title>
        <authorList>
            <person name="van de Vossenberg B.T.L.H."/>
            <person name="Warris S."/>
            <person name="Nguyen H.D.T."/>
            <person name="van Gent-Pelzer M.P.E."/>
            <person name="Joly D.L."/>
            <person name="van de Geest H.C."/>
            <person name="Bonants P.J.M."/>
            <person name="Smith D.S."/>
            <person name="Levesque C.A."/>
            <person name="van der Lee T.A.J."/>
        </authorList>
    </citation>
    <scope>NUCLEOTIDE SEQUENCE [LARGE SCALE GENOMIC DNA]</scope>
    <source>
        <strain evidence="3 4">LEV6574</strain>
    </source>
</reference>